<dbReference type="Proteomes" id="UP000694542">
    <property type="component" value="Chromosome 9"/>
</dbReference>
<reference evidence="2" key="1">
    <citation type="submission" date="2018-10" db="EMBL/GenBank/DDBJ databases">
        <title>De novo assembly of a Great Dane genome.</title>
        <authorList>
            <person name="Kidd J.M."/>
            <person name="Pendleton A.L."/>
            <person name="Shen F."/>
            <person name="Emery S."/>
        </authorList>
    </citation>
    <scope>NUCLEOTIDE SEQUENCE [LARGE SCALE GENOMIC DNA]</scope>
    <source>
        <strain evidence="2">Great Dane</strain>
    </source>
</reference>
<feature type="region of interest" description="Disordered" evidence="1">
    <location>
        <begin position="1"/>
        <end position="405"/>
    </location>
</feature>
<feature type="compositionally biased region" description="Polar residues" evidence="1">
    <location>
        <begin position="94"/>
        <end position="116"/>
    </location>
</feature>
<feature type="compositionally biased region" description="Low complexity" evidence="1">
    <location>
        <begin position="298"/>
        <end position="323"/>
    </location>
</feature>
<feature type="compositionally biased region" description="Polar residues" evidence="1">
    <location>
        <begin position="198"/>
        <end position="224"/>
    </location>
</feature>
<feature type="compositionally biased region" description="Low complexity" evidence="1">
    <location>
        <begin position="266"/>
        <end position="283"/>
    </location>
</feature>
<organism evidence="2 3">
    <name type="scientific">Canis lupus familiaris</name>
    <name type="common">Dog</name>
    <name type="synonym">Canis familiaris</name>
    <dbReference type="NCBI Taxonomy" id="9615"/>
    <lineage>
        <taxon>Eukaryota</taxon>
        <taxon>Metazoa</taxon>
        <taxon>Chordata</taxon>
        <taxon>Craniata</taxon>
        <taxon>Vertebrata</taxon>
        <taxon>Euteleostomi</taxon>
        <taxon>Mammalia</taxon>
        <taxon>Eutheria</taxon>
        <taxon>Laurasiatheria</taxon>
        <taxon>Carnivora</taxon>
        <taxon>Caniformia</taxon>
        <taxon>Canidae</taxon>
        <taxon>Canis</taxon>
    </lineage>
</organism>
<feature type="compositionally biased region" description="Low complexity" evidence="1">
    <location>
        <begin position="361"/>
        <end position="378"/>
    </location>
</feature>
<evidence type="ECO:0000313" key="3">
    <source>
        <dbReference type="Proteomes" id="UP000694542"/>
    </source>
</evidence>
<feature type="compositionally biased region" description="Polar residues" evidence="1">
    <location>
        <begin position="284"/>
        <end position="296"/>
    </location>
</feature>
<evidence type="ECO:0000313" key="2">
    <source>
        <dbReference type="Ensembl" id="ENSCAFP00040003969.1"/>
    </source>
</evidence>
<feature type="compositionally biased region" description="Low complexity" evidence="1">
    <location>
        <begin position="146"/>
        <end position="192"/>
    </location>
</feature>
<feature type="compositionally biased region" description="Low complexity" evidence="1">
    <location>
        <begin position="226"/>
        <end position="250"/>
    </location>
</feature>
<sequence length="841" mass="86079">MAGGSASATREGSACKTREGSASATREGSASATREESASTTREGSASATREGSASATREGSASATREGSASATREGSASTTREGSASAIREGSVSATREGSASATREGSASATREGSASAIREGSASAIREGSASATREGSASATREGSASATREESASTTREGSASAIREGSASATREESASTTREGSASAIREGSASATREGSASTTREGSASATREGSASATREGSASATREESASTTREGSASATREGSASATREGSASMTREGSASATREESASATREGSASATREGSVSATREGAASATREGAASATREESASATREGSASATREGSASMTREGSASATREGSASATREGSASATREGSASTTREESASTPEKGQHLPLGKGQCLPPGKGWRLPPGKGRRLHQRRVSACHQGRVSCATSQARGISSSRGGDVDLLITPNNSPRGVGPSLLPGGLWFFPGLRALFGLRQQEFPGSIFLPRTVFTGRGSGPHPFGGAGGVTALPILGGTPCGLVRQRASSSLGVPWGPWGPSTLQRARDGARGLARLAGRSTLWSLALGWGCVPGPGVCKQGDATGDRGGLGQGARLCGSEGILVLPLPSSSPSFLNRKRDTNFISRVTTVSQHLPPVSFQCLKCVEHCLTEPPPVTPAHVFILGRLKQRHTWPRVVDGAVGPTAKPCRPRASFCQIEAESLPRVPLDGASLEARCLCVTERTRPPGSHAASTDHKRPPWITRLHRRRSIQGLSGLEVPVQRPMLAGQSHRVLVARKSPEMQCGHGTHHPLQAWVDSPGTVREERSSCLRMGFGGLVLGQVLAATSDNPAGHTGPRQHCVLQGDFLA</sequence>
<proteinExistence type="predicted"/>
<reference evidence="2" key="2">
    <citation type="submission" date="2025-08" db="UniProtKB">
        <authorList>
            <consortium name="Ensembl"/>
        </authorList>
    </citation>
    <scope>IDENTIFICATION</scope>
</reference>
<feature type="compositionally biased region" description="Polar residues" evidence="1">
    <location>
        <begin position="52"/>
        <end position="84"/>
    </location>
</feature>
<evidence type="ECO:0000256" key="1">
    <source>
        <dbReference type="SAM" id="MobiDB-lite"/>
    </source>
</evidence>
<feature type="compositionally biased region" description="Polar residues" evidence="1">
    <location>
        <begin position="252"/>
        <end position="264"/>
    </location>
</feature>
<feature type="compositionally biased region" description="Polar residues" evidence="1">
    <location>
        <begin position="1"/>
        <end position="10"/>
    </location>
</feature>
<feature type="compositionally biased region" description="Low complexity" evidence="1">
    <location>
        <begin position="26"/>
        <end position="50"/>
    </location>
</feature>
<feature type="compositionally biased region" description="Polar residues" evidence="1">
    <location>
        <begin position="134"/>
        <end position="144"/>
    </location>
</feature>
<protein>
    <submittedName>
        <fullName evidence="2">Uncharacterized protein</fullName>
    </submittedName>
</protein>
<name>A0A8C0Q627_CANLF</name>
<dbReference type="AlphaFoldDB" id="A0A8C0Q627"/>
<accession>A0A8C0Q627</accession>
<dbReference type="Ensembl" id="ENSCAFT00040004619.1">
    <property type="protein sequence ID" value="ENSCAFP00040003969.1"/>
    <property type="gene ID" value="ENSCAFG00040002431.1"/>
</dbReference>
<feature type="compositionally biased region" description="Polar residues" evidence="1">
    <location>
        <begin position="324"/>
        <end position="360"/>
    </location>
</feature>